<sequence length="1254" mass="142041">MISTFLFLLIQNALSVVCQLSSSQNEIDESCQILSASFTTQNLTIKNETTISVSDSLTFQSNSFLCMKDNTTLKIINNLLFYFSIAELSRDSKLITKTIEMHKTQITQNGNAQLNVTGQLLVYDNSLILLFDKTNIFSSLTILSSSNISMMQNTNLFVETTFQLKDNAFLRIFEFSKVVANYLEVLQNGNIESYTTSSIVILNSTVIQNSGQITLQNDSSLYIEQILTIESDSKFSIYDFAYGKIGNYTLVRDNGILVISNNNYFQFNIVEITENGILLVDKKGTFHSKMLLCKNVTIEVRNHSLINTITTKIDSDTIIYTNKIAGESPLFIVHTIAEIQNFSIQNENTDFFDLMYSKEEITIESEQLPKNTFLMMNKTLLRYGLHNELFCHLENEDVKNRLYIENYCPCNIDNCYIAPVGGDDCVFVNITNDEEKNTENENESLPSLPNIIRLSKYTFYIGHKQFIHFHITSNIMNATDINFFNISMSAKVLITSQTPFKIHSLGLSESVLCTIGVIESGTFKCIEYLYNININNNTNINTGYCVNGSIDKITNLCEHCIISNCEKCTIEKCVSCSTNYSLDISSGECVEDNHCLYFGKNRCLKCEEGYSIVDGICQVNKDMCVVKSFGICLKCINNLQLSQSHICILRSSLIEENENEVPCGKGFYKENSVCISCNEKFPNCTLCDFKRCYSCEENYKLYESKCINMNCTADFSTKTDQNGLCHRVIQNCFRIVNGICVECEDNFQMSRYNTCVESLISNCKVSSSSSVCLRCTNNYFLDTTNKRSTQLNSNHNERNCLKCPFQCSECMYNNSFCLKCSSGYYLSDHQCVSNLELKAKCKDYASSGNWCYECSDGYYHHGVDCHPCNQKCSTCVLADTCIVCNTTNFMSSSGECLPQSLIVGCKVEVTQSGCSLCSDGYYLYKTNQCKSCSSQCKQCSNANLCESCFATFVLKNGKCVFYKTIQNCIEEKNSKCEKCKLLNKVNSKGDSCNDISYLFMSLVFIALLLIFFACVFIATSIGIRFIIRKKQLKTMKLNKRIFLLKFTKHKFQTICKGVGVNVKEIDFNEGSEEDGIDVKKETTKFLYVVNLKGKKKSFEIGIKSANESYKIKICPTHFDLEKGECCQIEVQVKPKYTCNISDVLLVGVVDKTKQKVFKEADPPLPKVHHFKNISLPDNIETPKSTQTAEDGIFIHTKSKRTHSSLDFTKDTIPRKSIEMHLENHFSLHNYGFISLSEIPFYARTKITTKLDPNE</sequence>
<dbReference type="KEGG" id="eiv:EIN_035720"/>
<accession>A0A0A1TY30</accession>
<dbReference type="SUPFAM" id="SSF57184">
    <property type="entry name" value="Growth factor receptor domain"/>
    <property type="match status" value="3"/>
</dbReference>
<dbReference type="Proteomes" id="UP000014680">
    <property type="component" value="Unassembled WGS sequence"/>
</dbReference>
<feature type="non-terminal residue" evidence="3">
    <location>
        <position position="1"/>
    </location>
</feature>
<gene>
    <name evidence="3" type="ORF">EIN_035720</name>
</gene>
<dbReference type="InterPro" id="IPR009030">
    <property type="entry name" value="Growth_fac_rcpt_cys_sf"/>
</dbReference>
<keyword evidence="1" id="KW-0812">Transmembrane</keyword>
<evidence type="ECO:0000256" key="1">
    <source>
        <dbReference type="SAM" id="Phobius"/>
    </source>
</evidence>
<evidence type="ECO:0000313" key="4">
    <source>
        <dbReference type="Proteomes" id="UP000014680"/>
    </source>
</evidence>
<feature type="chain" id="PRO_5011977521" evidence="2">
    <location>
        <begin position="16"/>
        <end position="1254"/>
    </location>
</feature>
<keyword evidence="4" id="KW-1185">Reference proteome</keyword>
<dbReference type="EMBL" id="KB206993">
    <property type="protein sequence ID" value="ELP86315.1"/>
    <property type="molecule type" value="Genomic_DNA"/>
</dbReference>
<dbReference type="AlphaFoldDB" id="A0A0A1TY30"/>
<dbReference type="OrthoDB" id="300641at2759"/>
<dbReference type="SMART" id="SM00261">
    <property type="entry name" value="FU"/>
    <property type="match status" value="5"/>
</dbReference>
<feature type="non-terminal residue" evidence="3">
    <location>
        <position position="1254"/>
    </location>
</feature>
<feature type="signal peptide" evidence="2">
    <location>
        <begin position="1"/>
        <end position="15"/>
    </location>
</feature>
<evidence type="ECO:0000313" key="3">
    <source>
        <dbReference type="EMBL" id="ELP86315.1"/>
    </source>
</evidence>
<dbReference type="RefSeq" id="XP_004185661.1">
    <property type="nucleotide sequence ID" value="XM_004185613.1"/>
</dbReference>
<dbReference type="PANTHER" id="PTHR45756">
    <property type="entry name" value="PALMITOYLTRANSFERASE"/>
    <property type="match status" value="1"/>
</dbReference>
<dbReference type="Gene3D" id="2.10.220.10">
    <property type="entry name" value="Hormone Receptor, Insulin-like Growth Factor Receptor 1, Chain A, domain 2"/>
    <property type="match status" value="2"/>
</dbReference>
<dbReference type="PANTHER" id="PTHR45756:SF1">
    <property type="entry name" value="PROTEIN KINASE DOMAIN CONTAINING PROTEIN"/>
    <property type="match status" value="1"/>
</dbReference>
<dbReference type="InterPro" id="IPR053215">
    <property type="entry name" value="TKL_Ser/Thr_kinase"/>
</dbReference>
<organism evidence="3 4">
    <name type="scientific">Entamoeba invadens IP1</name>
    <dbReference type="NCBI Taxonomy" id="370355"/>
    <lineage>
        <taxon>Eukaryota</taxon>
        <taxon>Amoebozoa</taxon>
        <taxon>Evosea</taxon>
        <taxon>Archamoebae</taxon>
        <taxon>Mastigamoebida</taxon>
        <taxon>Entamoebidae</taxon>
        <taxon>Entamoeba</taxon>
    </lineage>
</organism>
<feature type="transmembrane region" description="Helical" evidence="1">
    <location>
        <begin position="997"/>
        <end position="1027"/>
    </location>
</feature>
<keyword evidence="1" id="KW-1133">Transmembrane helix</keyword>
<keyword evidence="1" id="KW-0472">Membrane</keyword>
<dbReference type="OMA" id="QSHICIL"/>
<protein>
    <submittedName>
        <fullName evidence="3">Cysteine surface protein, putative</fullName>
    </submittedName>
</protein>
<dbReference type="VEuPathDB" id="AmoebaDB:EIN_035720"/>
<proteinExistence type="predicted"/>
<evidence type="ECO:0000256" key="2">
    <source>
        <dbReference type="SAM" id="SignalP"/>
    </source>
</evidence>
<reference evidence="3 4" key="1">
    <citation type="submission" date="2012-10" db="EMBL/GenBank/DDBJ databases">
        <authorList>
            <person name="Zafar N."/>
            <person name="Inman J."/>
            <person name="Hall N."/>
            <person name="Lorenzi H."/>
            <person name="Caler E."/>
        </authorList>
    </citation>
    <scope>NUCLEOTIDE SEQUENCE [LARGE SCALE GENOMIC DNA]</scope>
    <source>
        <strain evidence="3 4">IP1</strain>
    </source>
</reference>
<dbReference type="GeneID" id="14885291"/>
<dbReference type="InterPro" id="IPR006212">
    <property type="entry name" value="Furin_repeat"/>
</dbReference>
<keyword evidence="2" id="KW-0732">Signal</keyword>
<name>A0A0A1TY30_ENTIV</name>